<protein>
    <submittedName>
        <fullName evidence="1">TAXI family TRAP transporter solute-binding subunit</fullName>
    </submittedName>
</protein>
<dbReference type="SUPFAM" id="SSF53850">
    <property type="entry name" value="Periplasmic binding protein-like II"/>
    <property type="match status" value="1"/>
</dbReference>
<reference evidence="1 2" key="1">
    <citation type="submission" date="2021-06" db="EMBL/GenBank/DDBJ databases">
        <title>Actinomycetes sequencing.</title>
        <authorList>
            <person name="Shan Q."/>
        </authorList>
    </citation>
    <scope>NUCLEOTIDE SEQUENCE [LARGE SCALE GENOMIC DNA]</scope>
    <source>
        <strain evidence="1 2">NEAU-G5</strain>
    </source>
</reference>
<dbReference type="RefSeq" id="WP_215920463.1">
    <property type="nucleotide sequence ID" value="NZ_JAHKNI010000009.1"/>
</dbReference>
<accession>A0ABS6B3J1</accession>
<proteinExistence type="predicted"/>
<evidence type="ECO:0000313" key="1">
    <source>
        <dbReference type="EMBL" id="MBU3064872.1"/>
    </source>
</evidence>
<organism evidence="1 2">
    <name type="scientific">Nocardia albiluteola</name>
    <dbReference type="NCBI Taxonomy" id="2842303"/>
    <lineage>
        <taxon>Bacteria</taxon>
        <taxon>Bacillati</taxon>
        <taxon>Actinomycetota</taxon>
        <taxon>Actinomycetes</taxon>
        <taxon>Mycobacteriales</taxon>
        <taxon>Nocardiaceae</taxon>
        <taxon>Nocardia</taxon>
    </lineage>
</organism>
<dbReference type="EMBL" id="JAHKNI010000009">
    <property type="protein sequence ID" value="MBU3064872.1"/>
    <property type="molecule type" value="Genomic_DNA"/>
</dbReference>
<dbReference type="Proteomes" id="UP000733379">
    <property type="component" value="Unassembled WGS sequence"/>
</dbReference>
<comment type="caution">
    <text evidence="1">The sequence shown here is derived from an EMBL/GenBank/DDBJ whole genome shotgun (WGS) entry which is preliminary data.</text>
</comment>
<dbReference type="Gene3D" id="3.40.190.10">
    <property type="entry name" value="Periplasmic binding protein-like II"/>
    <property type="match status" value="2"/>
</dbReference>
<dbReference type="PANTHER" id="PTHR42941">
    <property type="entry name" value="SLL1037 PROTEIN"/>
    <property type="match status" value="1"/>
</dbReference>
<dbReference type="Pfam" id="PF16868">
    <property type="entry name" value="NMT1_3"/>
    <property type="match status" value="1"/>
</dbReference>
<evidence type="ECO:0000313" key="2">
    <source>
        <dbReference type="Proteomes" id="UP000733379"/>
    </source>
</evidence>
<keyword evidence="2" id="KW-1185">Reference proteome</keyword>
<name>A0ABS6B3J1_9NOCA</name>
<dbReference type="NCBIfam" id="TIGR02122">
    <property type="entry name" value="TRAP_TAXI"/>
    <property type="match status" value="1"/>
</dbReference>
<dbReference type="InterPro" id="IPR011852">
    <property type="entry name" value="TRAP_TAXI"/>
</dbReference>
<dbReference type="PANTHER" id="PTHR42941:SF1">
    <property type="entry name" value="SLL1037 PROTEIN"/>
    <property type="match status" value="1"/>
</dbReference>
<sequence>MNRSAGIGRRTFLTLTAGAVSGAIGVPFATPERDPDPFPIRIAIGSMGPTRMFRDVLVAAAAGSGVRIQEVPSLGAMDNLHLLTGRRVDAALVMADAVTPHITRCRAVGNLYEAYTQVVVRPDSPVRHLADLRGARIVLGAKGSGASLTGMRMLQAAGLRPGDDIRVSYLPLENSVAALRDRSVDAVVWLGGIPTPELEISRTTRLLDLDDVTAPLRRRYPSFYDRVQISQDIYQLPAQYHTIGVSVLLVVDPHLPDAAAESLTDLLLRHSHQLVDGSAGSQFMDDGSLIDTWPVRLHPGAIRAYRRAHR</sequence>
<gene>
    <name evidence="1" type="ORF">KO481_25500</name>
</gene>